<dbReference type="EMBL" id="JACEZT010000014">
    <property type="protein sequence ID" value="MBA5639282.1"/>
    <property type="molecule type" value="Genomic_DNA"/>
</dbReference>
<dbReference type="PANTHER" id="PTHR48050">
    <property type="entry name" value="STEROL 3-BETA-GLUCOSYLTRANSFERASE"/>
    <property type="match status" value="1"/>
</dbReference>
<protein>
    <submittedName>
        <fullName evidence="3">Glycosyltransferase family 1 protein</fullName>
    </submittedName>
</protein>
<gene>
    <name evidence="3" type="ORF">H3H37_19665</name>
</gene>
<dbReference type="CDD" id="cd03784">
    <property type="entry name" value="GT1_Gtf-like"/>
    <property type="match status" value="1"/>
</dbReference>
<feature type="domain" description="Glycosyltransferase family 28 N-terminal" evidence="1">
    <location>
        <begin position="10"/>
        <end position="57"/>
    </location>
</feature>
<dbReference type="PANTHER" id="PTHR48050:SF13">
    <property type="entry name" value="STEROL 3-BETA-GLUCOSYLTRANSFERASE UGT80A2"/>
    <property type="match status" value="1"/>
</dbReference>
<evidence type="ECO:0000313" key="3">
    <source>
        <dbReference type="EMBL" id="MBA5639282.1"/>
    </source>
</evidence>
<dbReference type="InterPro" id="IPR004276">
    <property type="entry name" value="GlycoTrans_28_N"/>
</dbReference>
<evidence type="ECO:0000259" key="1">
    <source>
        <dbReference type="Pfam" id="PF03033"/>
    </source>
</evidence>
<dbReference type="GO" id="GO:0005975">
    <property type="term" value="P:carbohydrate metabolic process"/>
    <property type="evidence" value="ECO:0007669"/>
    <property type="project" value="InterPro"/>
</dbReference>
<dbReference type="Pfam" id="PF06722">
    <property type="entry name" value="EryCIII-like_C"/>
    <property type="match status" value="1"/>
</dbReference>
<evidence type="ECO:0000259" key="2">
    <source>
        <dbReference type="Pfam" id="PF06722"/>
    </source>
</evidence>
<sequence length="445" mass="47758">MPSQTARPLIIVASTGTGGDIRPFVQLAQGLRDQGHRVRMVAPALHEPAMRASGLDYRVFGQPADLQAALDNPDLWDERKGFGVVWQAGVPHMQVLHDMVAALPADEPCVLLCHPIMAPQAAIARAARPDLRVVSAYLAPSNLCSLRDMLALGSMAIPSWMPLSWRRLLWRMANRLSIDPPTLPSLNAGRALRHLPPVVGFIDHLVQAPDAAICLFPSWFASRQDDWPPHVLRGDFPRPREHANVAATALSPALEQFLAAGPAPIAFTPGTGHQHATGYFAMALEALRKLGRRGLFITPHRAQVPAALPSDVMWVAEAPFELLLPRLAALAHHGGIGTMAETFRAGVPQLVVPSGFDQFDNAARAQRLGVARVVLFKRLSARRLQRGLADLLASPGVARACADVARQARGGPGQPGLIAQVEAALGVTAPHAAPSSRTEPQPLLD</sequence>
<comment type="caution">
    <text evidence="3">The sequence shown here is derived from an EMBL/GenBank/DDBJ whole genome shotgun (WGS) entry which is preliminary data.</text>
</comment>
<keyword evidence="3" id="KW-0808">Transferase</keyword>
<evidence type="ECO:0000313" key="4">
    <source>
        <dbReference type="Proteomes" id="UP000534388"/>
    </source>
</evidence>
<dbReference type="Gene3D" id="3.40.50.2000">
    <property type="entry name" value="Glycogen Phosphorylase B"/>
    <property type="match status" value="2"/>
</dbReference>
<name>A0A7W2IDR8_9BURK</name>
<dbReference type="InterPro" id="IPR002213">
    <property type="entry name" value="UDP_glucos_trans"/>
</dbReference>
<dbReference type="GO" id="GO:0033072">
    <property type="term" value="P:vancomycin biosynthetic process"/>
    <property type="evidence" value="ECO:0007669"/>
    <property type="project" value="UniProtKB-ARBA"/>
</dbReference>
<accession>A0A7W2IDR8</accession>
<dbReference type="AlphaFoldDB" id="A0A7W2IDR8"/>
<proteinExistence type="predicted"/>
<dbReference type="InterPro" id="IPR050426">
    <property type="entry name" value="Glycosyltransferase_28"/>
</dbReference>
<dbReference type="RefSeq" id="WP_182165675.1">
    <property type="nucleotide sequence ID" value="NZ_JACEZT010000014.1"/>
</dbReference>
<dbReference type="GO" id="GO:0008194">
    <property type="term" value="F:UDP-glycosyltransferase activity"/>
    <property type="evidence" value="ECO:0007669"/>
    <property type="project" value="InterPro"/>
</dbReference>
<feature type="domain" description="Erythromycin biosynthesis protein CIII-like C-terminal" evidence="2">
    <location>
        <begin position="306"/>
        <end position="412"/>
    </location>
</feature>
<dbReference type="Proteomes" id="UP000534388">
    <property type="component" value="Unassembled WGS sequence"/>
</dbReference>
<reference evidence="3 4" key="1">
    <citation type="submission" date="2020-07" db="EMBL/GenBank/DDBJ databases">
        <title>Novel species isolated from subtropical streams in China.</title>
        <authorList>
            <person name="Lu H."/>
        </authorList>
    </citation>
    <scope>NUCLEOTIDE SEQUENCE [LARGE SCALE GENOMIC DNA]</scope>
    <source>
        <strain evidence="3 4">LX20W</strain>
    </source>
</reference>
<dbReference type="InterPro" id="IPR010610">
    <property type="entry name" value="EryCIII-like_C"/>
</dbReference>
<organism evidence="3 4">
    <name type="scientific">Rugamonas brunnea</name>
    <dbReference type="NCBI Taxonomy" id="2758569"/>
    <lineage>
        <taxon>Bacteria</taxon>
        <taxon>Pseudomonadati</taxon>
        <taxon>Pseudomonadota</taxon>
        <taxon>Betaproteobacteria</taxon>
        <taxon>Burkholderiales</taxon>
        <taxon>Oxalobacteraceae</taxon>
        <taxon>Telluria group</taxon>
        <taxon>Rugamonas</taxon>
    </lineage>
</organism>
<dbReference type="GO" id="GO:0016758">
    <property type="term" value="F:hexosyltransferase activity"/>
    <property type="evidence" value="ECO:0007669"/>
    <property type="project" value="InterPro"/>
</dbReference>
<keyword evidence="4" id="KW-1185">Reference proteome</keyword>
<dbReference type="SUPFAM" id="SSF53756">
    <property type="entry name" value="UDP-Glycosyltransferase/glycogen phosphorylase"/>
    <property type="match status" value="1"/>
</dbReference>
<dbReference type="Pfam" id="PF03033">
    <property type="entry name" value="Glyco_transf_28"/>
    <property type="match status" value="1"/>
</dbReference>